<accession>A0A4Q7VQ29</accession>
<organism evidence="1 2">
    <name type="scientific">Advenella incenata</name>
    <dbReference type="NCBI Taxonomy" id="267800"/>
    <lineage>
        <taxon>Bacteria</taxon>
        <taxon>Pseudomonadati</taxon>
        <taxon>Pseudomonadota</taxon>
        <taxon>Betaproteobacteria</taxon>
        <taxon>Burkholderiales</taxon>
        <taxon>Alcaligenaceae</taxon>
    </lineage>
</organism>
<name>A0A4Q7VQ29_9BURK</name>
<protein>
    <submittedName>
        <fullName evidence="1">Uncharacterized protein</fullName>
    </submittedName>
</protein>
<proteinExistence type="predicted"/>
<dbReference type="AlphaFoldDB" id="A0A4Q7VQ29"/>
<gene>
    <name evidence="1" type="ORF">EV681_0260</name>
</gene>
<dbReference type="EMBL" id="SHKO01000001">
    <property type="protein sequence ID" value="RZT98482.1"/>
    <property type="molecule type" value="Genomic_DNA"/>
</dbReference>
<dbReference type="Proteomes" id="UP000293398">
    <property type="component" value="Unassembled WGS sequence"/>
</dbReference>
<sequence>MRWRSYGPAGLFRSQRLGVLFGKCRAAKQPEDGKVSPGINLMGLFLQQQAVCGFGMVLIPAVAYTQTITVKFYYVNCNTGGSV</sequence>
<keyword evidence="2" id="KW-1185">Reference proteome</keyword>
<evidence type="ECO:0000313" key="1">
    <source>
        <dbReference type="EMBL" id="RZT98482.1"/>
    </source>
</evidence>
<comment type="caution">
    <text evidence="1">The sequence shown here is derived from an EMBL/GenBank/DDBJ whole genome shotgun (WGS) entry which is preliminary data.</text>
</comment>
<evidence type="ECO:0000313" key="2">
    <source>
        <dbReference type="Proteomes" id="UP000293398"/>
    </source>
</evidence>
<reference evidence="1 2" key="1">
    <citation type="submission" date="2019-02" db="EMBL/GenBank/DDBJ databases">
        <title>Genomic Encyclopedia of Type Strains, Phase IV (KMG-IV): sequencing the most valuable type-strain genomes for metagenomic binning, comparative biology and taxonomic classification.</title>
        <authorList>
            <person name="Goeker M."/>
        </authorList>
    </citation>
    <scope>NUCLEOTIDE SEQUENCE [LARGE SCALE GENOMIC DNA]</scope>
    <source>
        <strain evidence="1 2">DSM 23814</strain>
    </source>
</reference>